<feature type="transmembrane region" description="Helical" evidence="9">
    <location>
        <begin position="431"/>
        <end position="451"/>
    </location>
</feature>
<dbReference type="PANTHER" id="PTHR32063">
    <property type="match status" value="1"/>
</dbReference>
<evidence type="ECO:0000256" key="3">
    <source>
        <dbReference type="ARBA" id="ARBA00022475"/>
    </source>
</evidence>
<feature type="compositionally biased region" description="Low complexity" evidence="8">
    <location>
        <begin position="1026"/>
        <end position="1035"/>
    </location>
</feature>
<keyword evidence="2" id="KW-0813">Transport</keyword>
<comment type="subcellular location">
    <subcellularLocation>
        <location evidence="1">Cell inner membrane</location>
        <topology evidence="1">Multi-pass membrane protein</topology>
    </subcellularLocation>
</comment>
<evidence type="ECO:0000256" key="7">
    <source>
        <dbReference type="ARBA" id="ARBA00023136"/>
    </source>
</evidence>
<proteinExistence type="predicted"/>
<keyword evidence="11" id="KW-1185">Reference proteome</keyword>
<evidence type="ECO:0000313" key="11">
    <source>
        <dbReference type="Proteomes" id="UP000269265"/>
    </source>
</evidence>
<evidence type="ECO:0000313" key="10">
    <source>
        <dbReference type="EMBL" id="RRS03166.1"/>
    </source>
</evidence>
<dbReference type="AlphaFoldDB" id="A0A426V8B5"/>
<feature type="transmembrane region" description="Helical" evidence="9">
    <location>
        <begin position="958"/>
        <end position="975"/>
    </location>
</feature>
<evidence type="ECO:0000256" key="9">
    <source>
        <dbReference type="SAM" id="Phobius"/>
    </source>
</evidence>
<evidence type="ECO:0000256" key="4">
    <source>
        <dbReference type="ARBA" id="ARBA00022519"/>
    </source>
</evidence>
<dbReference type="Pfam" id="PF00873">
    <property type="entry name" value="ACR_tran"/>
    <property type="match status" value="1"/>
</dbReference>
<dbReference type="SUPFAM" id="SSF82693">
    <property type="entry name" value="Multidrug efflux transporter AcrB pore domain, PN1, PN2, PC1 and PC2 subdomains"/>
    <property type="match status" value="3"/>
</dbReference>
<feature type="transmembrane region" description="Helical" evidence="9">
    <location>
        <begin position="334"/>
        <end position="353"/>
    </location>
</feature>
<dbReference type="Proteomes" id="UP000269265">
    <property type="component" value="Unassembled WGS sequence"/>
</dbReference>
<dbReference type="EMBL" id="RSED01000014">
    <property type="protein sequence ID" value="RRS03166.1"/>
    <property type="molecule type" value="Genomic_DNA"/>
</dbReference>
<keyword evidence="6 9" id="KW-1133">Transmembrane helix</keyword>
<dbReference type="FunFam" id="1.20.1640.10:FF:000001">
    <property type="entry name" value="Efflux pump membrane transporter"/>
    <property type="match status" value="1"/>
</dbReference>
<evidence type="ECO:0000256" key="1">
    <source>
        <dbReference type="ARBA" id="ARBA00004429"/>
    </source>
</evidence>
<feature type="region of interest" description="Disordered" evidence="8">
    <location>
        <begin position="1021"/>
        <end position="1055"/>
    </location>
</feature>
<dbReference type="GO" id="GO:0042910">
    <property type="term" value="F:xenobiotic transmembrane transporter activity"/>
    <property type="evidence" value="ECO:0007669"/>
    <property type="project" value="TreeGrafter"/>
</dbReference>
<dbReference type="PRINTS" id="PR00702">
    <property type="entry name" value="ACRIFLAVINRP"/>
</dbReference>
<dbReference type="FunFam" id="3.30.70.1430:FF:000001">
    <property type="entry name" value="Efflux pump membrane transporter"/>
    <property type="match status" value="1"/>
</dbReference>
<comment type="caution">
    <text evidence="10">The sequence shown here is derived from an EMBL/GenBank/DDBJ whole genome shotgun (WGS) entry which is preliminary data.</text>
</comment>
<feature type="transmembrane region" description="Helical" evidence="9">
    <location>
        <begin position="360"/>
        <end position="381"/>
    </location>
</feature>
<evidence type="ECO:0000256" key="6">
    <source>
        <dbReference type="ARBA" id="ARBA00022989"/>
    </source>
</evidence>
<accession>A0A426V8B5</accession>
<feature type="transmembrane region" description="Helical" evidence="9">
    <location>
        <begin position="878"/>
        <end position="898"/>
    </location>
</feature>
<keyword evidence="5 9" id="KW-0812">Transmembrane</keyword>
<dbReference type="InterPro" id="IPR001036">
    <property type="entry name" value="Acrflvin-R"/>
</dbReference>
<evidence type="ECO:0000256" key="5">
    <source>
        <dbReference type="ARBA" id="ARBA00022692"/>
    </source>
</evidence>
<feature type="transmembrane region" description="Helical" evidence="9">
    <location>
        <begin position="904"/>
        <end position="929"/>
    </location>
</feature>
<keyword evidence="7 9" id="KW-0472">Membrane</keyword>
<feature type="transmembrane region" description="Helical" evidence="9">
    <location>
        <begin position="854"/>
        <end position="871"/>
    </location>
</feature>
<dbReference type="OrthoDB" id="9042683at2"/>
<dbReference type="Gene3D" id="3.30.2090.10">
    <property type="entry name" value="Multidrug efflux transporter AcrB TolC docking domain, DN and DC subdomains"/>
    <property type="match status" value="2"/>
</dbReference>
<keyword evidence="3" id="KW-1003">Cell membrane</keyword>
<dbReference type="Gene3D" id="3.30.70.1440">
    <property type="entry name" value="Multidrug efflux transporter AcrB pore domain"/>
    <property type="match status" value="1"/>
</dbReference>
<evidence type="ECO:0000256" key="8">
    <source>
        <dbReference type="SAM" id="MobiDB-lite"/>
    </source>
</evidence>
<keyword evidence="4" id="KW-0997">Cell inner membrane</keyword>
<organism evidence="10 11">
    <name type="scientific">Aquabacterium soli</name>
    <dbReference type="NCBI Taxonomy" id="2493092"/>
    <lineage>
        <taxon>Bacteria</taxon>
        <taxon>Pseudomonadati</taxon>
        <taxon>Pseudomonadota</taxon>
        <taxon>Betaproteobacteria</taxon>
        <taxon>Burkholderiales</taxon>
        <taxon>Aquabacterium</taxon>
    </lineage>
</organism>
<feature type="transmembrane region" description="Helical" evidence="9">
    <location>
        <begin position="387"/>
        <end position="410"/>
    </location>
</feature>
<dbReference type="Gene3D" id="3.30.70.1430">
    <property type="entry name" value="Multidrug efflux transporter AcrB pore domain"/>
    <property type="match status" value="2"/>
</dbReference>
<dbReference type="PANTHER" id="PTHR32063:SF34">
    <property type="entry name" value="MULTIDRUG RESISTANCE PROTEIN MDTC"/>
    <property type="match status" value="1"/>
</dbReference>
<feature type="transmembrane region" description="Helical" evidence="9">
    <location>
        <begin position="463"/>
        <end position="487"/>
    </location>
</feature>
<name>A0A426V8B5_9BURK</name>
<evidence type="ECO:0000256" key="2">
    <source>
        <dbReference type="ARBA" id="ARBA00022448"/>
    </source>
</evidence>
<dbReference type="Gene3D" id="3.30.70.1320">
    <property type="entry name" value="Multidrug efflux transporter AcrB pore domain like"/>
    <property type="match status" value="1"/>
</dbReference>
<sequence length="1055" mass="112250">MNVSRIFILRPVATALLTLGLALAGVLAFFLLPIAPLPQVDYPTISVSASLPGASAETMASTVASPLERALGSIAGVTEITSSSSLGSSRITLQFELDRDVNAAARNVQAAINASRALLPSGLPGNPTYRMVNPSDTPIMILALTSDTLGAGAVFDAASTTLAQRLSQVDGIGDVAVGGGSLPAVRVRVDPNRLAANGLALDQVRVALTTANANRPKGSVAHGDQQWQIGANDQARTAADYAPLILSYRNGAAVRLQDVAKVTDSVQDERAHGLADARPAVLLFLYRSPGANIVKTADQVHELLPRLRGLIPPSVDLSVTMDSTPTIRASLREVQASLAVAVALVIVVVYAFMRNLRAAAIPSVVVPVAVAGTFCVMYALGLSINNISLMALTVATGFIVDDAIVVLDNIRRHLDRGKTALQAALDGTREIWFTLVSISLALMAAFIPILFMGGIVGRVFREFAVVVMGAIVVSLLVSLSATPMLAARWLKPAVRGQGALLKSRSTLPRRLHHAYGRSLRWTLRHQPVALLALAAVVGLNVYLYQVIDKGFLPQQDTGRLVGGMDTEQGASFQIAKAKFDTFMGIIQKDPAVAHATGHIGGSQRGGPSVVVSLKPRAERDVSAQQVVDRLRLKLDKLPGASMYLRAGQDIRIGGRGSSAEYQYTLQADELADLRYWEPRVRNALARLPELTDINSDQRDRGLQTSLVVDRDAASRLGLTMRTIDNTLNNAYGQRQVGVIYNPRNQYRVVMELDEPYLQGPESLDQLKLSTASGAQVPLRTVARVEPTLAPLSVSRQKGSVATTISFNLPEGGSLSRATEAVNRTMSELGVPVSLRGTFEGTANAFQEALRSQPLLILAAMVAIYLVLGMLYESLVHPITILSTLPSAGVGALLALMLFKTEFSMVALLGVVLLIGIVMKNAIMMIDVAIARQQRARATGARLSAAQAIHRAARLRLRPILMTSIAALLTAMPLALGHGEGAELRQPLGMAVVGGLVLSQLLTLYTTPVVFTCMDRLRTRRARQSQAPTTAAHVAAEPPPTPPAWPTTHGDAPLPA</sequence>
<dbReference type="GO" id="GO:0005886">
    <property type="term" value="C:plasma membrane"/>
    <property type="evidence" value="ECO:0007669"/>
    <property type="project" value="UniProtKB-SubCell"/>
</dbReference>
<dbReference type="SUPFAM" id="SSF82866">
    <property type="entry name" value="Multidrug efflux transporter AcrB transmembrane domain"/>
    <property type="match status" value="2"/>
</dbReference>
<dbReference type="InterPro" id="IPR027463">
    <property type="entry name" value="AcrB_DN_DC_subdom"/>
</dbReference>
<gene>
    <name evidence="10" type="ORF">EIP75_16895</name>
</gene>
<dbReference type="SUPFAM" id="SSF82714">
    <property type="entry name" value="Multidrug efflux transporter AcrB TolC docking domain, DN and DC subdomains"/>
    <property type="match status" value="2"/>
</dbReference>
<feature type="transmembrane region" description="Helical" evidence="9">
    <location>
        <begin position="528"/>
        <end position="547"/>
    </location>
</feature>
<protein>
    <submittedName>
        <fullName evidence="10">Multidrug transporter subunit MdtC</fullName>
    </submittedName>
</protein>
<reference evidence="10 11" key="1">
    <citation type="submission" date="2018-12" db="EMBL/GenBank/DDBJ databases">
        <title>The whole draft genome of Aquabacterium sp. SJQ9.</title>
        <authorList>
            <person name="Sun L."/>
            <person name="Gao X."/>
            <person name="Chen W."/>
            <person name="Huang K."/>
        </authorList>
    </citation>
    <scope>NUCLEOTIDE SEQUENCE [LARGE SCALE GENOMIC DNA]</scope>
    <source>
        <strain evidence="10 11">SJQ9</strain>
    </source>
</reference>
<dbReference type="RefSeq" id="WP_125244459.1">
    <property type="nucleotide sequence ID" value="NZ_RSED01000014.1"/>
</dbReference>
<feature type="transmembrane region" description="Helical" evidence="9">
    <location>
        <begin position="987"/>
        <end position="1013"/>
    </location>
</feature>
<dbReference type="Gene3D" id="1.20.1640.10">
    <property type="entry name" value="Multidrug efflux transporter AcrB transmembrane domain"/>
    <property type="match status" value="2"/>
</dbReference>